<dbReference type="GO" id="GO:0001006">
    <property type="term" value="F:RNA polymerase III type 3 promoter sequence-specific DNA binding"/>
    <property type="evidence" value="ECO:0007669"/>
    <property type="project" value="TreeGrafter"/>
</dbReference>
<feature type="domain" description="TFIIB-type" evidence="13">
    <location>
        <begin position="1"/>
        <end position="30"/>
    </location>
</feature>
<keyword evidence="9" id="KW-0539">Nucleus</keyword>
<dbReference type="PRINTS" id="PR00685">
    <property type="entry name" value="TIFACTORIIB"/>
</dbReference>
<dbReference type="Pfam" id="PF08271">
    <property type="entry name" value="Zn_Ribbon_TF"/>
    <property type="match status" value="1"/>
</dbReference>
<dbReference type="GO" id="GO:0006384">
    <property type="term" value="P:transcription initiation at RNA polymerase III promoter"/>
    <property type="evidence" value="ECO:0007669"/>
    <property type="project" value="UniProtKB-ARBA"/>
</dbReference>
<dbReference type="InterPro" id="IPR013763">
    <property type="entry name" value="Cyclin-like_dom"/>
</dbReference>
<feature type="compositionally biased region" description="Gly residues" evidence="12">
    <location>
        <begin position="342"/>
        <end position="352"/>
    </location>
</feature>
<keyword evidence="8" id="KW-0804">Transcription</keyword>
<dbReference type="Proteomes" id="UP000268162">
    <property type="component" value="Unassembled WGS sequence"/>
</dbReference>
<feature type="compositionally biased region" description="Gly residues" evidence="12">
    <location>
        <begin position="460"/>
        <end position="477"/>
    </location>
</feature>
<feature type="compositionally biased region" description="Acidic residues" evidence="12">
    <location>
        <begin position="583"/>
        <end position="594"/>
    </location>
</feature>
<dbReference type="CDD" id="cd20553">
    <property type="entry name" value="CYCLIN_TFIIIB90_rpt1"/>
    <property type="match status" value="1"/>
</dbReference>
<dbReference type="STRING" id="215637.A0A4P9ZMH8"/>
<evidence type="ECO:0000259" key="13">
    <source>
        <dbReference type="PROSITE" id="PS51134"/>
    </source>
</evidence>
<protein>
    <recommendedName>
        <fullName evidence="10">B-related factor 1</fullName>
    </recommendedName>
</protein>
<evidence type="ECO:0000256" key="1">
    <source>
        <dbReference type="ARBA" id="ARBA00004123"/>
    </source>
</evidence>
<dbReference type="PANTHER" id="PTHR11618:SF4">
    <property type="entry name" value="TRANSCRIPTION FACTOR IIIB 90 KDA SUBUNIT"/>
    <property type="match status" value="1"/>
</dbReference>
<dbReference type="EMBL" id="ML003262">
    <property type="protein sequence ID" value="RKP34298.1"/>
    <property type="molecule type" value="Genomic_DNA"/>
</dbReference>
<comment type="similarity">
    <text evidence="2">Belongs to the TFIIB family.</text>
</comment>
<keyword evidence="6" id="KW-0805">Transcription regulation</keyword>
<dbReference type="GO" id="GO:0000126">
    <property type="term" value="C:transcription factor TFIIIB complex"/>
    <property type="evidence" value="ECO:0007669"/>
    <property type="project" value="UniProtKB-ARBA"/>
</dbReference>
<dbReference type="Pfam" id="PF07741">
    <property type="entry name" value="BRF1"/>
    <property type="match status" value="1"/>
</dbReference>
<feature type="compositionally biased region" description="Acidic residues" evidence="12">
    <location>
        <begin position="355"/>
        <end position="365"/>
    </location>
</feature>
<evidence type="ECO:0000256" key="2">
    <source>
        <dbReference type="ARBA" id="ARBA00010857"/>
    </source>
</evidence>
<evidence type="ECO:0000256" key="8">
    <source>
        <dbReference type="ARBA" id="ARBA00023163"/>
    </source>
</evidence>
<dbReference type="CDD" id="cd20554">
    <property type="entry name" value="CYCLIN_TFIIIB90_rpt2"/>
    <property type="match status" value="1"/>
</dbReference>
<dbReference type="InterPro" id="IPR011665">
    <property type="entry name" value="BRF1_TBP-bd_dom"/>
</dbReference>
<sequence>MKCQSCGSSSIEYDSAAGNAVCRECGVVTEENTIVSEITFGESSTGAAILQGSLVSTESGRLNLSGHYGKRHSGQSREKTLSNGRRCIGSIGAALRLSERFKEAAHRYYTLAVNINFNKGRPTQNLCAACIYIVCRQERSSHMLMDFSDILQTNVFLLGVTFAKLVQALNLIIPMVDPSMYIARFAMLLEFGNKTNRVIDDAMRLVQRMNRDWIQTGRRPAGICGACLLIAARMHNFHRTYSEIIQVAKVGAGTIQHRLREFKNTPSSELSLTDFRNVWLEETCNPPAFERGRKRKARDSETAEMKLTITVETEDGRGGVKSTRLFDPNAESESGLNPGAKGLEGGGGGKAGSGDDADGDGEEDPFGFNWAMRQNPLKMNERDRALLAEINQFDVSKWDNFDDDEIRGTLLTAPEVEEKTAVWMDNNADYLKEQAIRATLAANRARLPGARKRRTKKGPDGMGGRGGGGPGGGGWGTGPASSAMEATQRLLSSKKLSKKINYSVLENLFAENADRKPEIIAAAQFAPATGLPQRNGATPTTGSPAISLRASPDATAIPTGVDGQEEMLEITGTVAGGAHEPELSDVDEISDLDDELPRPSGADAYLDEYDQYNDDD</sequence>
<keyword evidence="3" id="KW-0479">Metal-binding</keyword>
<dbReference type="SMART" id="SM00385">
    <property type="entry name" value="CYCLIN"/>
    <property type="match status" value="2"/>
</dbReference>
<name>A0A4P9ZMH8_9FUNG</name>
<evidence type="ECO:0000313" key="15">
    <source>
        <dbReference type="Proteomes" id="UP000268162"/>
    </source>
</evidence>
<dbReference type="GO" id="GO:0017025">
    <property type="term" value="F:TBP-class protein binding"/>
    <property type="evidence" value="ECO:0007669"/>
    <property type="project" value="InterPro"/>
</dbReference>
<evidence type="ECO:0000256" key="7">
    <source>
        <dbReference type="ARBA" id="ARBA00023159"/>
    </source>
</evidence>
<dbReference type="GO" id="GO:0008270">
    <property type="term" value="F:zinc ion binding"/>
    <property type="evidence" value="ECO:0007669"/>
    <property type="project" value="UniProtKB-KW"/>
</dbReference>
<feature type="region of interest" description="Disordered" evidence="12">
    <location>
        <begin position="449"/>
        <end position="486"/>
    </location>
</feature>
<dbReference type="PROSITE" id="PS51134">
    <property type="entry name" value="ZF_TFIIB"/>
    <property type="match status" value="1"/>
</dbReference>
<evidence type="ECO:0000256" key="4">
    <source>
        <dbReference type="ARBA" id="ARBA00022771"/>
    </source>
</evidence>
<dbReference type="Pfam" id="PF00382">
    <property type="entry name" value="TFIIB"/>
    <property type="match status" value="2"/>
</dbReference>
<evidence type="ECO:0000313" key="14">
    <source>
        <dbReference type="EMBL" id="RKP34298.1"/>
    </source>
</evidence>
<dbReference type="GO" id="GO:0097550">
    <property type="term" value="C:transcription preinitiation complex"/>
    <property type="evidence" value="ECO:0007669"/>
    <property type="project" value="TreeGrafter"/>
</dbReference>
<accession>A0A4P9ZMH8</accession>
<dbReference type="SUPFAM" id="SSF57783">
    <property type="entry name" value="Zinc beta-ribbon"/>
    <property type="match status" value="1"/>
</dbReference>
<dbReference type="InterPro" id="IPR013150">
    <property type="entry name" value="TFIIB_cyclin"/>
</dbReference>
<dbReference type="FunFam" id="1.10.472.10:FF:000002">
    <property type="entry name" value="Transcription factor IIIB 90 kDa subunit"/>
    <property type="match status" value="1"/>
</dbReference>
<gene>
    <name evidence="14" type="ORF">BJ085DRAFT_19182</name>
</gene>
<dbReference type="GO" id="GO:0005634">
    <property type="term" value="C:nucleus"/>
    <property type="evidence" value="ECO:0007669"/>
    <property type="project" value="UniProtKB-SubCell"/>
</dbReference>
<feature type="region of interest" description="Disordered" evidence="12">
    <location>
        <begin position="575"/>
        <end position="616"/>
    </location>
</feature>
<evidence type="ECO:0000256" key="6">
    <source>
        <dbReference type="ARBA" id="ARBA00023015"/>
    </source>
</evidence>
<dbReference type="Gene3D" id="2.20.25.10">
    <property type="match status" value="1"/>
</dbReference>
<reference evidence="15" key="1">
    <citation type="journal article" date="2018" name="Nat. Microbiol.">
        <title>Leveraging single-cell genomics to expand the fungal tree of life.</title>
        <authorList>
            <person name="Ahrendt S.R."/>
            <person name="Quandt C.A."/>
            <person name="Ciobanu D."/>
            <person name="Clum A."/>
            <person name="Salamov A."/>
            <person name="Andreopoulos B."/>
            <person name="Cheng J.F."/>
            <person name="Woyke T."/>
            <person name="Pelin A."/>
            <person name="Henrissat B."/>
            <person name="Reynolds N.K."/>
            <person name="Benny G.L."/>
            <person name="Smith M.E."/>
            <person name="James T.Y."/>
            <person name="Grigoriev I.V."/>
        </authorList>
    </citation>
    <scope>NUCLEOTIDE SEQUENCE [LARGE SCALE GENOMIC DNA]</scope>
    <source>
        <strain evidence="15">RSA 468</strain>
    </source>
</reference>
<evidence type="ECO:0000256" key="9">
    <source>
        <dbReference type="ARBA" id="ARBA00023242"/>
    </source>
</evidence>
<evidence type="ECO:0000256" key="5">
    <source>
        <dbReference type="ARBA" id="ARBA00022833"/>
    </source>
</evidence>
<keyword evidence="5" id="KW-0862">Zinc</keyword>
<dbReference type="InterPro" id="IPR000812">
    <property type="entry name" value="TFIIB"/>
</dbReference>
<keyword evidence="4 11" id="KW-0863">Zinc-finger</keyword>
<feature type="compositionally biased region" description="Acidic residues" evidence="12">
    <location>
        <begin position="605"/>
        <end position="616"/>
    </location>
</feature>
<evidence type="ECO:0000256" key="12">
    <source>
        <dbReference type="SAM" id="MobiDB-lite"/>
    </source>
</evidence>
<comment type="subcellular location">
    <subcellularLocation>
        <location evidence="1">Nucleus</location>
    </subcellularLocation>
</comment>
<evidence type="ECO:0000256" key="11">
    <source>
        <dbReference type="PROSITE-ProRule" id="PRU00469"/>
    </source>
</evidence>
<evidence type="ECO:0000256" key="3">
    <source>
        <dbReference type="ARBA" id="ARBA00022723"/>
    </source>
</evidence>
<dbReference type="SUPFAM" id="SSF47954">
    <property type="entry name" value="Cyclin-like"/>
    <property type="match status" value="2"/>
</dbReference>
<dbReference type="GO" id="GO:0000995">
    <property type="term" value="F:RNA polymerase III general transcription initiation factor activity"/>
    <property type="evidence" value="ECO:0007669"/>
    <property type="project" value="TreeGrafter"/>
</dbReference>
<proteinExistence type="inferred from homology"/>
<feature type="region of interest" description="Disordered" evidence="12">
    <location>
        <begin position="311"/>
        <end position="369"/>
    </location>
</feature>
<dbReference type="Gene3D" id="1.10.472.10">
    <property type="entry name" value="Cyclin-like"/>
    <property type="match status" value="2"/>
</dbReference>
<dbReference type="AlphaFoldDB" id="A0A4P9ZMH8"/>
<dbReference type="InterPro" id="IPR036915">
    <property type="entry name" value="Cyclin-like_sf"/>
</dbReference>
<dbReference type="Gene3D" id="1.20.5.650">
    <property type="entry name" value="Single helix bin"/>
    <property type="match status" value="1"/>
</dbReference>
<dbReference type="FunFam" id="1.10.472.10:FF:000007">
    <property type="entry name" value="Transcription factor IIIB 90 kDa subunit"/>
    <property type="match status" value="1"/>
</dbReference>
<dbReference type="InterPro" id="IPR013137">
    <property type="entry name" value="Znf_TFIIB"/>
</dbReference>
<dbReference type="GO" id="GO:0070897">
    <property type="term" value="P:transcription preinitiation complex assembly"/>
    <property type="evidence" value="ECO:0007669"/>
    <property type="project" value="InterPro"/>
</dbReference>
<dbReference type="PANTHER" id="PTHR11618">
    <property type="entry name" value="TRANSCRIPTION INITIATION FACTOR IIB-RELATED"/>
    <property type="match status" value="1"/>
</dbReference>
<organism evidence="14 15">
    <name type="scientific">Dimargaris cristalligena</name>
    <dbReference type="NCBI Taxonomy" id="215637"/>
    <lineage>
        <taxon>Eukaryota</taxon>
        <taxon>Fungi</taxon>
        <taxon>Fungi incertae sedis</taxon>
        <taxon>Zoopagomycota</taxon>
        <taxon>Kickxellomycotina</taxon>
        <taxon>Dimargaritomycetes</taxon>
        <taxon>Dimargaritales</taxon>
        <taxon>Dimargaritaceae</taxon>
        <taxon>Dimargaris</taxon>
    </lineage>
</organism>
<keyword evidence="7" id="KW-0010">Activator</keyword>
<evidence type="ECO:0000256" key="10">
    <source>
        <dbReference type="ARBA" id="ARBA00031009"/>
    </source>
</evidence>
<keyword evidence="15" id="KW-1185">Reference proteome</keyword>